<organism evidence="4 5">
    <name type="scientific">Durusdinium trenchii</name>
    <dbReference type="NCBI Taxonomy" id="1381693"/>
    <lineage>
        <taxon>Eukaryota</taxon>
        <taxon>Sar</taxon>
        <taxon>Alveolata</taxon>
        <taxon>Dinophyceae</taxon>
        <taxon>Suessiales</taxon>
        <taxon>Symbiodiniaceae</taxon>
        <taxon>Durusdinium</taxon>
    </lineage>
</organism>
<dbReference type="Proteomes" id="UP001642484">
    <property type="component" value="Unassembled WGS sequence"/>
</dbReference>
<dbReference type="InterPro" id="IPR013783">
    <property type="entry name" value="Ig-like_fold"/>
</dbReference>
<reference evidence="4 5" key="1">
    <citation type="submission" date="2024-02" db="EMBL/GenBank/DDBJ databases">
        <authorList>
            <person name="Chen Y."/>
            <person name="Shah S."/>
            <person name="Dougan E. K."/>
            <person name="Thang M."/>
            <person name="Chan C."/>
        </authorList>
    </citation>
    <scope>NUCLEOTIDE SEQUENCE [LARGE SCALE GENOMIC DNA]</scope>
</reference>
<dbReference type="InterPro" id="IPR032640">
    <property type="entry name" value="AMPK1_CBM"/>
</dbReference>
<sequence>MYRTLAMRTAITLLLQSIAVWCAPVTFKVGLGGLTVAPQGVHVAGSFQDWNPSSTALEDADMDGTFEITLDLAAGRHEFKFINGNSFEEAETVPEACSELDSNNFNRYISVATDGLPQEVHVCFGACSPCGELPACEEFNCPAGFALNMATLKSAGSSLATCCEDLTGSALHGVAVRSAGWSDGNRAEFWMNGDLLYATGTRGLTVVELLPNSSTVVLNKTFDTYSDSSELEAYLSSLAVGHIILVGAADEASSSLSPEARVLLAQCGSQLAAEIGYRSSYALIGQKYPTDGPPLAEVHTAAGEGKAIAVARLKVVSSFEEVSHCETDIAEPPMFGTLEVDGNFKLDAGCRYRVWELPNAAACLGGSWVVVTGSSNALLMWNSLLMMLAPSEAGLMRRGRFGGAHLLDAVIEDGVIIHYETVKSWLDTCDQSTPSGAPNETECRMVYAETLAKAPAHSPNRIRLTMFLSFYWARTGTALDLIEAQDAWAMSEVSILVQVVAWYVVCNGIKFNGCHRPNLIDLPEDEVATMFTNEMEPVLNRMLMFCSPGGRAGVRGCAVATNSFTNAGSPLLDMFLRFNALVTQAMDAKKTDSFRYLDIFALGASMPDETLDGHGSQILQLWTWQALLGGFCSSSSAATGSQVRFDGPLCWRKTATDLESCKAMSNYTGGVLWQCMNSRLCTLSVVPPLITTPSITTTSEMPYRFEPVDGGNNRACRGNSPSDNSANYYTVVSGISSVEACEEQCILKEDCVGIEHSGSRCEVWTRPDGIAASISLDGFTCLRLVTSLTTTTDPISLDFEPVDGGTGRACRGATATDNNPGNYDVIQGVFRLGDCQAACVQAPSCVGIEFSAGRCEVWTRTDGIQATIALDGFTCMSYRSSSNRRKLFLAP</sequence>
<dbReference type="CDD" id="cd02859">
    <property type="entry name" value="E_set_AMPKbeta_like_N"/>
    <property type="match status" value="1"/>
</dbReference>
<dbReference type="Gene3D" id="2.60.40.10">
    <property type="entry name" value="Immunoglobulins"/>
    <property type="match status" value="1"/>
</dbReference>
<dbReference type="InterPro" id="IPR039477">
    <property type="entry name" value="ILEI/PANDER_dom"/>
</dbReference>
<keyword evidence="5" id="KW-1185">Reference proteome</keyword>
<evidence type="ECO:0000259" key="2">
    <source>
        <dbReference type="Pfam" id="PF15711"/>
    </source>
</evidence>
<evidence type="ECO:0000313" key="4">
    <source>
        <dbReference type="EMBL" id="CAK9028741.1"/>
    </source>
</evidence>
<gene>
    <name evidence="4" type="ORF">CCMP2556_LOCUS17220</name>
</gene>
<feature type="chain" id="PRO_5046297334" evidence="1">
    <location>
        <begin position="23"/>
        <end position="891"/>
    </location>
</feature>
<feature type="signal peptide" evidence="1">
    <location>
        <begin position="1"/>
        <end position="22"/>
    </location>
</feature>
<dbReference type="SUPFAM" id="SSF81296">
    <property type="entry name" value="E set domains"/>
    <property type="match status" value="1"/>
</dbReference>
<evidence type="ECO:0000256" key="1">
    <source>
        <dbReference type="SAM" id="SignalP"/>
    </source>
</evidence>
<dbReference type="Pfam" id="PF15711">
    <property type="entry name" value="ILEI"/>
    <property type="match status" value="1"/>
</dbReference>
<keyword evidence="1" id="KW-0732">Signal</keyword>
<feature type="domain" description="ILEI/PANDER" evidence="2">
    <location>
        <begin position="202"/>
        <end position="287"/>
    </location>
</feature>
<feature type="domain" description="AMP-activated protein kinase glycogen-binding" evidence="3">
    <location>
        <begin position="40"/>
        <end position="113"/>
    </location>
</feature>
<dbReference type="Pfam" id="PF16561">
    <property type="entry name" value="AMPK1_CBM"/>
    <property type="match status" value="1"/>
</dbReference>
<dbReference type="PROSITE" id="PS52031">
    <property type="entry name" value="GG_LECTIN"/>
    <property type="match status" value="1"/>
</dbReference>
<evidence type="ECO:0000259" key="3">
    <source>
        <dbReference type="Pfam" id="PF16561"/>
    </source>
</evidence>
<protein>
    <submittedName>
        <fullName evidence="4">Uncharacterized protein</fullName>
    </submittedName>
</protein>
<comment type="caution">
    <text evidence="4">The sequence shown here is derived from an EMBL/GenBank/DDBJ whole genome shotgun (WGS) entry which is preliminary data.</text>
</comment>
<proteinExistence type="predicted"/>
<dbReference type="InterPro" id="IPR052463">
    <property type="entry name" value="O-linked_mannose_GnT"/>
</dbReference>
<name>A0ABP0KPC4_9DINO</name>
<dbReference type="PANTHER" id="PTHR46396:SF2">
    <property type="entry name" value="ILEI_PANDER DOMAIN-CONTAINING PROTEIN"/>
    <property type="match status" value="1"/>
</dbReference>
<accession>A0ABP0KPC4</accession>
<evidence type="ECO:0000313" key="5">
    <source>
        <dbReference type="Proteomes" id="UP001642484"/>
    </source>
</evidence>
<dbReference type="EMBL" id="CAXAMN010009446">
    <property type="protein sequence ID" value="CAK9028741.1"/>
    <property type="molecule type" value="Genomic_DNA"/>
</dbReference>
<dbReference type="InterPro" id="IPR014756">
    <property type="entry name" value="Ig_E-set"/>
</dbReference>
<dbReference type="PANTHER" id="PTHR46396">
    <property type="entry name" value="PROTEIN O-LINKED-MANNOSE BETA-1,2-N-ACETYLGLUCOSAMINYLTRANSFERASE 1"/>
    <property type="match status" value="1"/>
</dbReference>